<evidence type="ECO:0000313" key="2">
    <source>
        <dbReference type="Proteomes" id="UP000814140"/>
    </source>
</evidence>
<accession>A0ACB8SVD9</accession>
<dbReference type="Proteomes" id="UP000814140">
    <property type="component" value="Unassembled WGS sequence"/>
</dbReference>
<comment type="caution">
    <text evidence="1">The sequence shown here is derived from an EMBL/GenBank/DDBJ whole genome shotgun (WGS) entry which is preliminary data.</text>
</comment>
<dbReference type="EMBL" id="MU277220">
    <property type="protein sequence ID" value="KAI0060213.1"/>
    <property type="molecule type" value="Genomic_DNA"/>
</dbReference>
<sequence length="941" mass="101365">MDLRSSLPSTAVVEHPLLFLHLSPSLRRRPPRIHDPGDGDTPCNPHATLMQPSQDEIQREVENLRDIRRRSTAQGGPGALILDPDLPSQSAAAQPAYWVPSADDSSSDSHSLEDAADQTLADAADDPFHLFWVPANMHPEIDPGQFRAFLKEHARAPVDGTTGVLARSESSGSTGLGRKKSMLSRQYSPSEHDGVGVEEERVLPLRRNRSSLYQSNGPQLTIRDLEKLDELAEEASQSRDPSKLRSVLRRSLSMNMAPSVIDKMDNMPDLGDDADAPIIVPRPGQILRRAARTKIRKPGQTGEGTHRFTATRRGAGAQAAIAAEAQSEPRSSSDLSTSDHSDSQPPLRRGRVLSDASVTDEPPRLVRPESYSTEASIYDAYATDETSDEDAKYGVASPVSNVESPFRVSISPPPPPPIEIIEPQPAPLAPTPPALTPLQPVLHHPVPQRAQTLPSPQSIASPQSFVSTQSLASPVDHQPSRTPSPDSRTSSPYPESPSQTRPPVLEPVRPTPPPSQSPDHHRREKEKDKKGLFKWGGEKKSKKDKEREKEKDSGFFGSLFGSKKKAEESAPPGLGHASGREAAVALLGASKSSKGYVPPVSPQPAGVDNYSRYPIHVERAIYRLSHIKLANPRRPLYEQVLISNLMFWYLGVINKTQTPAATAGAAAATPASAQAAGQTQPSSPVEQDHRREEKEREERERAESEQAEKEREQKAAGRRSLTKTTPPGATPAGGRRAEMPVRGPQYDMQHRAMEQEYGYGAAPGRPASAPVPGYPSARGEPGAPQAAAPPHAYQQHQHSQSGGSSWGGAPQLPAGARPPLEHTQAWQGMPAQAHPAGGRGASPPRTTSPPGARRSRSPPAPQNRYNAMPDGKPGAVGKAPSRSQSATAVPPMANGGAKGRKAVSAHAVAPNNTRRPRTADGAGEEEDVPLAVWQQQQQRRR</sequence>
<organism evidence="1 2">
    <name type="scientific">Artomyces pyxidatus</name>
    <dbReference type="NCBI Taxonomy" id="48021"/>
    <lineage>
        <taxon>Eukaryota</taxon>
        <taxon>Fungi</taxon>
        <taxon>Dikarya</taxon>
        <taxon>Basidiomycota</taxon>
        <taxon>Agaricomycotina</taxon>
        <taxon>Agaricomycetes</taxon>
        <taxon>Russulales</taxon>
        <taxon>Auriscalpiaceae</taxon>
        <taxon>Artomyces</taxon>
    </lineage>
</organism>
<name>A0ACB8SVD9_9AGAM</name>
<reference evidence="1" key="1">
    <citation type="submission" date="2021-03" db="EMBL/GenBank/DDBJ databases">
        <authorList>
            <consortium name="DOE Joint Genome Institute"/>
            <person name="Ahrendt S."/>
            <person name="Looney B.P."/>
            <person name="Miyauchi S."/>
            <person name="Morin E."/>
            <person name="Drula E."/>
            <person name="Courty P.E."/>
            <person name="Chicoki N."/>
            <person name="Fauchery L."/>
            <person name="Kohler A."/>
            <person name="Kuo A."/>
            <person name="Labutti K."/>
            <person name="Pangilinan J."/>
            <person name="Lipzen A."/>
            <person name="Riley R."/>
            <person name="Andreopoulos W."/>
            <person name="He G."/>
            <person name="Johnson J."/>
            <person name="Barry K.W."/>
            <person name="Grigoriev I.V."/>
            <person name="Nagy L."/>
            <person name="Hibbett D."/>
            <person name="Henrissat B."/>
            <person name="Matheny P.B."/>
            <person name="Labbe J."/>
            <person name="Martin F."/>
        </authorList>
    </citation>
    <scope>NUCLEOTIDE SEQUENCE</scope>
    <source>
        <strain evidence="1">HHB10654</strain>
    </source>
</reference>
<proteinExistence type="predicted"/>
<protein>
    <submittedName>
        <fullName evidence="1">Uncharacterized protein</fullName>
    </submittedName>
</protein>
<reference evidence="1" key="2">
    <citation type="journal article" date="2022" name="New Phytol.">
        <title>Evolutionary transition to the ectomycorrhizal habit in the genomes of a hyperdiverse lineage of mushroom-forming fungi.</title>
        <authorList>
            <person name="Looney B."/>
            <person name="Miyauchi S."/>
            <person name="Morin E."/>
            <person name="Drula E."/>
            <person name="Courty P.E."/>
            <person name="Kohler A."/>
            <person name="Kuo A."/>
            <person name="LaButti K."/>
            <person name="Pangilinan J."/>
            <person name="Lipzen A."/>
            <person name="Riley R."/>
            <person name="Andreopoulos W."/>
            <person name="He G."/>
            <person name="Johnson J."/>
            <person name="Nolan M."/>
            <person name="Tritt A."/>
            <person name="Barry K.W."/>
            <person name="Grigoriev I.V."/>
            <person name="Nagy L.G."/>
            <person name="Hibbett D."/>
            <person name="Henrissat B."/>
            <person name="Matheny P.B."/>
            <person name="Labbe J."/>
            <person name="Martin F.M."/>
        </authorList>
    </citation>
    <scope>NUCLEOTIDE SEQUENCE</scope>
    <source>
        <strain evidence="1">HHB10654</strain>
    </source>
</reference>
<gene>
    <name evidence="1" type="ORF">BV25DRAFT_1917838</name>
</gene>
<keyword evidence="2" id="KW-1185">Reference proteome</keyword>
<evidence type="ECO:0000313" key="1">
    <source>
        <dbReference type="EMBL" id="KAI0060213.1"/>
    </source>
</evidence>